<dbReference type="RefSeq" id="WP_238213558.1">
    <property type="nucleotide sequence ID" value="NZ_BPUS01000008.1"/>
</dbReference>
<gene>
    <name evidence="1" type="ORF">CBA19CS42_20430</name>
</gene>
<accession>A0AA37MT55</accession>
<dbReference type="AlphaFoldDB" id="A0AA37MT55"/>
<organism evidence="1 2">
    <name type="scientific">Caballeronia novacaledonica</name>
    <dbReference type="NCBI Taxonomy" id="1544861"/>
    <lineage>
        <taxon>Bacteria</taxon>
        <taxon>Pseudomonadati</taxon>
        <taxon>Pseudomonadota</taxon>
        <taxon>Betaproteobacteria</taxon>
        <taxon>Burkholderiales</taxon>
        <taxon>Burkholderiaceae</taxon>
        <taxon>Caballeronia</taxon>
    </lineage>
</organism>
<comment type="caution">
    <text evidence="1">The sequence shown here is derived from an EMBL/GenBank/DDBJ whole genome shotgun (WGS) entry which is preliminary data.</text>
</comment>
<name>A0AA37MT55_9BURK</name>
<protein>
    <submittedName>
        <fullName evidence="1">Uncharacterized protein</fullName>
    </submittedName>
</protein>
<evidence type="ECO:0000313" key="2">
    <source>
        <dbReference type="Proteomes" id="UP001055111"/>
    </source>
</evidence>
<reference evidence="1" key="1">
    <citation type="submission" date="2022-09" db="EMBL/GenBank/DDBJ databases">
        <title>Isolation and characterization of 3-chlorobenzoate degrading bacteria from soils in Shizuoka.</title>
        <authorList>
            <person name="Ifat A."/>
            <person name="Ogawa N."/>
            <person name="Kimbara K."/>
            <person name="Moriuchi R."/>
            <person name="Dohra H."/>
            <person name="Shintani M."/>
        </authorList>
    </citation>
    <scope>NUCLEOTIDE SEQUENCE</scope>
    <source>
        <strain evidence="1">19CS4-2</strain>
    </source>
</reference>
<proteinExistence type="predicted"/>
<dbReference type="Proteomes" id="UP001055111">
    <property type="component" value="Unassembled WGS sequence"/>
</dbReference>
<evidence type="ECO:0000313" key="1">
    <source>
        <dbReference type="EMBL" id="GJH26924.1"/>
    </source>
</evidence>
<dbReference type="InterPro" id="IPR007272">
    <property type="entry name" value="Sulf_transp_TsuA/YedE"/>
</dbReference>
<dbReference type="EMBL" id="BPUS01000008">
    <property type="protein sequence ID" value="GJH26924.1"/>
    <property type="molecule type" value="Genomic_DNA"/>
</dbReference>
<dbReference type="Pfam" id="PF04143">
    <property type="entry name" value="Sulf_transp"/>
    <property type="match status" value="1"/>
</dbReference>
<sequence>MVFGIVSGVMIAAVGGGPMIGYGARRACGCIIGAYSSSIVLGSLDGWQRLVTRFCGNVIDMKLSTRMDSLSNA</sequence>